<accession>Q8LHD6</accession>
<keyword evidence="3" id="KW-0808">Transferase</keyword>
<dbReference type="Pfam" id="PF00856">
    <property type="entry name" value="SET"/>
    <property type="match status" value="1"/>
</dbReference>
<dbReference type="CDD" id="cd15545">
    <property type="entry name" value="PHD_BAZ2A_like"/>
    <property type="match status" value="1"/>
</dbReference>
<dbReference type="Gene3D" id="2.170.270.10">
    <property type="entry name" value="SET domain"/>
    <property type="match status" value="1"/>
</dbReference>
<accession>A3A1U9</accession>
<comment type="catalytic activity">
    <reaction evidence="10">
        <text>L-lysyl(27)-[histone H3] + S-adenosyl-L-methionine = N(6)-methyl-L-lysyl(27)-[histone H3] + S-adenosyl-L-homocysteine + H(+)</text>
        <dbReference type="Rhea" id="RHEA:60296"/>
        <dbReference type="Rhea" id="RHEA-COMP:15544"/>
        <dbReference type="Rhea" id="RHEA-COMP:15548"/>
        <dbReference type="ChEBI" id="CHEBI:15378"/>
        <dbReference type="ChEBI" id="CHEBI:29969"/>
        <dbReference type="ChEBI" id="CHEBI:57856"/>
        <dbReference type="ChEBI" id="CHEBI:59789"/>
        <dbReference type="ChEBI" id="CHEBI:61929"/>
        <dbReference type="EC" id="2.1.1.369"/>
    </reaction>
</comment>
<dbReference type="SMART" id="SM00249">
    <property type="entry name" value="PHD"/>
    <property type="match status" value="1"/>
</dbReference>
<dbReference type="GO" id="GO:0005634">
    <property type="term" value="C:nucleus"/>
    <property type="evidence" value="ECO:0007669"/>
    <property type="project" value="UniProtKB-SubCell"/>
</dbReference>
<keyword evidence="9" id="KW-0539">Nucleus</keyword>
<evidence type="ECO:0000256" key="12">
    <source>
        <dbReference type="PROSITE-ProRule" id="PRU00146"/>
    </source>
</evidence>
<gene>
    <name evidence="17" type="ORF">OsJ_04877</name>
    <name evidence="16" type="ORF">P0458E05.18</name>
</gene>
<reference evidence="17" key="2">
    <citation type="journal article" date="2005" name="PLoS Biol.">
        <title>The genomes of Oryza sativa: a history of duplications.</title>
        <authorList>
            <person name="Yu J."/>
            <person name="Wang J."/>
            <person name="Lin W."/>
            <person name="Li S."/>
            <person name="Li H."/>
            <person name="Zhou J."/>
            <person name="Ni P."/>
            <person name="Dong W."/>
            <person name="Hu S."/>
            <person name="Zeng C."/>
            <person name="Zhang J."/>
            <person name="Zhang Y."/>
            <person name="Li R."/>
            <person name="Xu Z."/>
            <person name="Li S."/>
            <person name="Li X."/>
            <person name="Zheng H."/>
            <person name="Cong L."/>
            <person name="Lin L."/>
            <person name="Yin J."/>
            <person name="Geng J."/>
            <person name="Li G."/>
            <person name="Shi J."/>
            <person name="Liu J."/>
            <person name="Lv H."/>
            <person name="Li J."/>
            <person name="Wang J."/>
            <person name="Deng Y."/>
            <person name="Ran L."/>
            <person name="Shi X."/>
            <person name="Wang X."/>
            <person name="Wu Q."/>
            <person name="Li C."/>
            <person name="Ren X."/>
            <person name="Wang J."/>
            <person name="Wang X."/>
            <person name="Li D."/>
            <person name="Liu D."/>
            <person name="Zhang X."/>
            <person name="Ji Z."/>
            <person name="Zhao W."/>
            <person name="Sun Y."/>
            <person name="Zhang Z."/>
            <person name="Bao J."/>
            <person name="Han Y."/>
            <person name="Dong L."/>
            <person name="Ji J."/>
            <person name="Chen P."/>
            <person name="Wu S."/>
            <person name="Liu J."/>
            <person name="Xiao Y."/>
            <person name="Bu D."/>
            <person name="Tan J."/>
            <person name="Yang L."/>
            <person name="Ye C."/>
            <person name="Zhang J."/>
            <person name="Xu J."/>
            <person name="Zhou Y."/>
            <person name="Yu Y."/>
            <person name="Zhang B."/>
            <person name="Zhuang S."/>
            <person name="Wei H."/>
            <person name="Liu B."/>
            <person name="Lei M."/>
            <person name="Yu H."/>
            <person name="Li Y."/>
            <person name="Xu H."/>
            <person name="Wei S."/>
            <person name="He X."/>
            <person name="Fang L."/>
            <person name="Zhang Z."/>
            <person name="Zhang Y."/>
            <person name="Huang X."/>
            <person name="Su Z."/>
            <person name="Tong W."/>
            <person name="Li J."/>
            <person name="Tong Z."/>
            <person name="Li S."/>
            <person name="Ye J."/>
            <person name="Wang L."/>
            <person name="Fang L."/>
            <person name="Lei T."/>
            <person name="Chen C."/>
            <person name="Chen H."/>
            <person name="Xu Z."/>
            <person name="Li H."/>
            <person name="Huang H."/>
            <person name="Zhang F."/>
            <person name="Xu H."/>
            <person name="Li N."/>
            <person name="Zhao C."/>
            <person name="Li S."/>
            <person name="Dong L."/>
            <person name="Huang Y."/>
            <person name="Li L."/>
            <person name="Xi Y."/>
            <person name="Qi Q."/>
            <person name="Li W."/>
            <person name="Zhang B."/>
            <person name="Hu W."/>
            <person name="Zhang Y."/>
            <person name="Tian X."/>
            <person name="Jiao Y."/>
            <person name="Liang X."/>
            <person name="Jin J."/>
            <person name="Gao L."/>
            <person name="Zheng W."/>
            <person name="Hao B."/>
            <person name="Liu S."/>
            <person name="Wang W."/>
            <person name="Yuan L."/>
            <person name="Cao M."/>
            <person name="McDermott J."/>
            <person name="Samudrala R."/>
            <person name="Wang J."/>
            <person name="Wong G.K."/>
            <person name="Yang H."/>
        </authorList>
    </citation>
    <scope>NUCLEOTIDE SEQUENCE [LARGE SCALE GENOMIC DNA]</scope>
</reference>
<dbReference type="EC" id="2.1.1.369" evidence="11"/>
<evidence type="ECO:0000256" key="1">
    <source>
        <dbReference type="ARBA" id="ARBA00004123"/>
    </source>
</evidence>
<dbReference type="EMBL" id="CM000138">
    <property type="protein sequence ID" value="EAZ14946.1"/>
    <property type="molecule type" value="Genomic_DNA"/>
</dbReference>
<keyword evidence="7" id="KW-0862">Zinc</keyword>
<protein>
    <recommendedName>
        <fullName evidence="11">[histone H3]-lysine(27) N-methyltransferase</fullName>
        <ecNumber evidence="11">2.1.1.369</ecNumber>
    </recommendedName>
</protein>
<dbReference type="PROSITE" id="PS50016">
    <property type="entry name" value="ZF_PHD_2"/>
    <property type="match status" value="1"/>
</dbReference>
<evidence type="ECO:0000256" key="4">
    <source>
        <dbReference type="ARBA" id="ARBA00022691"/>
    </source>
</evidence>
<dbReference type="Proteomes" id="UP000007752">
    <property type="component" value="Chromosome 1"/>
</dbReference>
<keyword evidence="4" id="KW-0949">S-adenosyl-L-methionine</keyword>
<evidence type="ECO:0000256" key="9">
    <source>
        <dbReference type="ARBA" id="ARBA00023242"/>
    </source>
</evidence>
<dbReference type="FunFam" id="2.170.270.10:FF:000038">
    <property type="entry name" value="Histone-lysine N-methyltransferase ATXR5"/>
    <property type="match status" value="1"/>
</dbReference>
<dbReference type="Pfam" id="PF00628">
    <property type="entry name" value="PHD"/>
    <property type="match status" value="1"/>
</dbReference>
<feature type="domain" description="SET" evidence="15">
    <location>
        <begin position="236"/>
        <end position="373"/>
    </location>
</feature>
<evidence type="ECO:0000256" key="5">
    <source>
        <dbReference type="ARBA" id="ARBA00022723"/>
    </source>
</evidence>
<evidence type="ECO:0000256" key="6">
    <source>
        <dbReference type="ARBA" id="ARBA00022771"/>
    </source>
</evidence>
<dbReference type="CDD" id="cd10539">
    <property type="entry name" value="SET_ATXR5_6-like"/>
    <property type="match status" value="1"/>
</dbReference>
<dbReference type="Gene3D" id="3.30.40.10">
    <property type="entry name" value="Zinc/RING finger domain, C3HC4 (zinc finger)"/>
    <property type="match status" value="1"/>
</dbReference>
<evidence type="ECO:0000256" key="13">
    <source>
        <dbReference type="SAM" id="MobiDB-lite"/>
    </source>
</evidence>
<dbReference type="InterPro" id="IPR053114">
    <property type="entry name" value="ATXR5/ATXR6"/>
</dbReference>
<evidence type="ECO:0000256" key="7">
    <source>
        <dbReference type="ARBA" id="ARBA00022833"/>
    </source>
</evidence>
<dbReference type="InterPro" id="IPR001965">
    <property type="entry name" value="Znf_PHD"/>
</dbReference>
<evidence type="ECO:0000256" key="2">
    <source>
        <dbReference type="ARBA" id="ARBA00022603"/>
    </source>
</evidence>
<dbReference type="PANTHER" id="PTHR48442:SF1">
    <property type="entry name" value="SET DOMAIN-CONTAINING PROTEIN"/>
    <property type="match status" value="1"/>
</dbReference>
<reference evidence="16" key="1">
    <citation type="journal article" date="2002" name="Nature">
        <title>The genome sequence and structure of rice chromosome 1.</title>
        <authorList>
            <person name="Sasaki T."/>
            <person name="Matsumoto T."/>
            <person name="Yamamoto K."/>
            <person name="Sakata K."/>
            <person name="Baba T."/>
            <person name="Katayose Y."/>
            <person name="Wu J."/>
            <person name="Niimura Y."/>
            <person name="Cheng Z."/>
            <person name="Nagamura Y."/>
            <person name="Antonio B.A."/>
            <person name="Kanamori H."/>
            <person name="Hosokawa S."/>
            <person name="Masukawa M."/>
            <person name="Arikawa K."/>
            <person name="Chiden Y."/>
            <person name="Hayashi M."/>
            <person name="Okamoto M."/>
            <person name="Ando T."/>
            <person name="Aoki H."/>
            <person name="Arita K."/>
            <person name="Hamada M."/>
            <person name="Harada C."/>
            <person name="Hijishita S."/>
            <person name="Honda M."/>
            <person name="Ichikawa Y."/>
            <person name="Idonuma A."/>
            <person name="Iijima M."/>
            <person name="Ikeda M."/>
            <person name="Ikeno M."/>
            <person name="Itoh S."/>
            <person name="Itoh T."/>
            <person name="Itoh Y."/>
            <person name="Itoh Y."/>
            <person name="Iwabuchi A."/>
            <person name="Kamiya K."/>
            <person name="Karasawa W."/>
            <person name="Katagiri S."/>
            <person name="Kikuta A."/>
            <person name="Kobayashi N."/>
            <person name="Kono I."/>
            <person name="Machita K."/>
            <person name="Maehara T."/>
            <person name="Mizuno H."/>
            <person name="Mizubayashi T."/>
            <person name="Mukai Y."/>
            <person name="Nagasaki H."/>
            <person name="Nakashima M."/>
            <person name="Nakama Y."/>
            <person name="Nakamichi Y."/>
            <person name="Nakamura M."/>
            <person name="Namiki N."/>
            <person name="Negishi M."/>
            <person name="Ohta I."/>
            <person name="Ono N."/>
            <person name="Saji S."/>
            <person name="Sakai K."/>
            <person name="Shibata M."/>
            <person name="Shimokawa T."/>
            <person name="Shomura A."/>
            <person name="Song J."/>
            <person name="Takazaki Y."/>
            <person name="Terasawa K."/>
            <person name="Tsuji K."/>
            <person name="Waki K."/>
            <person name="Yamagata H."/>
            <person name="Yamane H."/>
            <person name="Yoshiki S."/>
            <person name="Yoshihara R."/>
            <person name="Yukawa K."/>
            <person name="Zhong H."/>
            <person name="Iwama H."/>
            <person name="Endo T."/>
            <person name="Ito H."/>
            <person name="Hahn J.H."/>
            <person name="Kim H.I."/>
            <person name="Eun M.Y."/>
            <person name="Yano M."/>
            <person name="Jiang J."/>
            <person name="Gojobori T."/>
        </authorList>
    </citation>
    <scope>NUCLEOTIDE SEQUENCE</scope>
</reference>
<keyword evidence="6 12" id="KW-0863">Zinc-finger</keyword>
<feature type="domain" description="PHD-type" evidence="14">
    <location>
        <begin position="67"/>
        <end position="117"/>
    </location>
</feature>
<evidence type="ECO:0000259" key="15">
    <source>
        <dbReference type="PROSITE" id="PS50280"/>
    </source>
</evidence>
<feature type="compositionally biased region" description="Low complexity" evidence="13">
    <location>
        <begin position="9"/>
        <end position="22"/>
    </location>
</feature>
<dbReference type="GO" id="GO:0006275">
    <property type="term" value="P:regulation of DNA replication"/>
    <property type="evidence" value="ECO:0007669"/>
    <property type="project" value="UniProtKB-ARBA"/>
</dbReference>
<dbReference type="AlphaFoldDB" id="Q8LHD6"/>
<dbReference type="InterPro" id="IPR001214">
    <property type="entry name" value="SET_dom"/>
</dbReference>
<evidence type="ECO:0000313" key="17">
    <source>
        <dbReference type="EMBL" id="EAZ14946.1"/>
    </source>
</evidence>
<evidence type="ECO:0000259" key="14">
    <source>
        <dbReference type="PROSITE" id="PS50016"/>
    </source>
</evidence>
<dbReference type="SUPFAM" id="SSF82199">
    <property type="entry name" value="SET domain"/>
    <property type="match status" value="1"/>
</dbReference>
<keyword evidence="5" id="KW-0479">Metal-binding</keyword>
<dbReference type="InterPro" id="IPR011011">
    <property type="entry name" value="Znf_FYVE_PHD"/>
</dbReference>
<sequence>MGRRALPPSSSSSSSSSTTTTSPELRRKRTAAPPPPPSPRRYRSISDVMRRSLPVDAAPPVARAYESTRCDVCGSGERDEELLLCDGCDRGRHTFCLRPIAARVPTGPWFCPPCAPRSKPVKRFPMTQTKIVDFFRIQKGAEDAEAEKYGLFQDVKKRRKRSLVMHKKRRRILPYVPTEDKVQRLKQMASLATAMTSSKMKFSNELTYMPGMAGRSCNQATLEEGGMQILPKEDKETIELCRTMQKRGECPPLLVVFDSREGFTVQADADIKDMTFIAEYTGDVDFLENRANDDGDSIMTLLLTEDPSKRLVICPDKRGNISRFINGINNHTLDGKKKKNIKCVRYDIDGESHVLLVACRDIACGEKLYYDYNGYEHEYPTHHFV</sequence>
<dbReference type="SUPFAM" id="SSF57903">
    <property type="entry name" value="FYVE/PHD zinc finger"/>
    <property type="match status" value="1"/>
</dbReference>
<dbReference type="HOGENOM" id="CLU_051756_0_0_1"/>
<dbReference type="FunFam" id="3.30.40.10:FF:001337">
    <property type="entry name" value="PHD transcription factor"/>
    <property type="match status" value="1"/>
</dbReference>
<comment type="subcellular location">
    <subcellularLocation>
        <location evidence="1">Nucleus</location>
    </subcellularLocation>
</comment>
<dbReference type="EMBL" id="AP004365">
    <property type="protein sequence ID" value="BAC05613.1"/>
    <property type="molecule type" value="Genomic_DNA"/>
</dbReference>
<dbReference type="PROSITE" id="PS50280">
    <property type="entry name" value="SET"/>
    <property type="match status" value="1"/>
</dbReference>
<keyword evidence="8" id="KW-0156">Chromatin regulator</keyword>
<dbReference type="KEGG" id="osa:4324466"/>
<dbReference type="OrthoDB" id="336088at2759"/>
<dbReference type="GO" id="GO:0051726">
    <property type="term" value="P:regulation of cell cycle"/>
    <property type="evidence" value="ECO:0007669"/>
    <property type="project" value="UniProtKB-ARBA"/>
</dbReference>
<dbReference type="InterPro" id="IPR019787">
    <property type="entry name" value="Znf_PHD-finger"/>
</dbReference>
<keyword evidence="2" id="KW-0489">Methyltransferase</keyword>
<name>Q8LHD6_ORYSJ</name>
<organism evidence="17">
    <name type="scientific">Oryza sativa subsp. japonica</name>
    <name type="common">Rice</name>
    <dbReference type="NCBI Taxonomy" id="39947"/>
    <lineage>
        <taxon>Eukaryota</taxon>
        <taxon>Viridiplantae</taxon>
        <taxon>Streptophyta</taxon>
        <taxon>Embryophyta</taxon>
        <taxon>Tracheophyta</taxon>
        <taxon>Spermatophyta</taxon>
        <taxon>Magnoliopsida</taxon>
        <taxon>Liliopsida</taxon>
        <taxon>Poales</taxon>
        <taxon>Poaceae</taxon>
        <taxon>BOP clade</taxon>
        <taxon>Oryzoideae</taxon>
        <taxon>Oryzeae</taxon>
        <taxon>Oryzinae</taxon>
        <taxon>Oryza</taxon>
        <taxon>Oryza sativa</taxon>
    </lineage>
</organism>
<reference evidence="17" key="3">
    <citation type="submission" date="2008-12" db="EMBL/GenBank/DDBJ databases">
        <title>Improved gene annotation of the rice (Oryza sativa) genomes.</title>
        <authorList>
            <person name="Wang J."/>
            <person name="Li R."/>
            <person name="Fan W."/>
            <person name="Huang Q."/>
            <person name="Zhang J."/>
            <person name="Zhou Y."/>
            <person name="Hu Y."/>
            <person name="Zi S."/>
            <person name="Li J."/>
            <person name="Ni P."/>
            <person name="Zheng H."/>
            <person name="Zhang Y."/>
            <person name="Zhao M."/>
            <person name="Hao Q."/>
            <person name="McDermott J."/>
            <person name="Samudrala R."/>
            <person name="Kristiansen K."/>
            <person name="Wong G.K.-S."/>
        </authorList>
    </citation>
    <scope>NUCLEOTIDE SEQUENCE</scope>
</reference>
<dbReference type="Proteomes" id="UP000817658">
    <property type="component" value="Chromosome 1"/>
</dbReference>
<dbReference type="PANTHER" id="PTHR48442">
    <property type="entry name" value="SET DOMAIN-CONTAINING PROTEIN"/>
    <property type="match status" value="1"/>
</dbReference>
<proteinExistence type="predicted"/>
<evidence type="ECO:0000256" key="10">
    <source>
        <dbReference type="ARBA" id="ARBA00052048"/>
    </source>
</evidence>
<dbReference type="GO" id="GO:0008270">
    <property type="term" value="F:zinc ion binding"/>
    <property type="evidence" value="ECO:0007669"/>
    <property type="project" value="UniProtKB-KW"/>
</dbReference>
<evidence type="ECO:0000256" key="8">
    <source>
        <dbReference type="ARBA" id="ARBA00022853"/>
    </source>
</evidence>
<dbReference type="InterPro" id="IPR013083">
    <property type="entry name" value="Znf_RING/FYVE/PHD"/>
</dbReference>
<dbReference type="GO" id="GO:0140953">
    <property type="term" value="F:histone H3K27 monomethyltransferase activity"/>
    <property type="evidence" value="ECO:0007669"/>
    <property type="project" value="UniProtKB-EC"/>
</dbReference>
<dbReference type="InterPro" id="IPR046341">
    <property type="entry name" value="SET_dom_sf"/>
</dbReference>
<evidence type="ECO:0000313" key="16">
    <source>
        <dbReference type="EMBL" id="BAC05613.1"/>
    </source>
</evidence>
<evidence type="ECO:0000256" key="3">
    <source>
        <dbReference type="ARBA" id="ARBA00022679"/>
    </source>
</evidence>
<dbReference type="GO" id="GO:0032259">
    <property type="term" value="P:methylation"/>
    <property type="evidence" value="ECO:0007669"/>
    <property type="project" value="UniProtKB-KW"/>
</dbReference>
<feature type="region of interest" description="Disordered" evidence="13">
    <location>
        <begin position="1"/>
        <end position="47"/>
    </location>
</feature>
<evidence type="ECO:0000256" key="11">
    <source>
        <dbReference type="ARBA" id="ARBA00066815"/>
    </source>
</evidence>